<dbReference type="Proteomes" id="UP000433737">
    <property type="component" value="Unassembled WGS sequence"/>
</dbReference>
<comment type="caution">
    <text evidence="1">The sequence shown here is derived from an EMBL/GenBank/DDBJ whole genome shotgun (WGS) entry which is preliminary data.</text>
</comment>
<dbReference type="AlphaFoldDB" id="A0AAX3J2U7"/>
<accession>A0AAX3J2U7</accession>
<reference evidence="1 2" key="1">
    <citation type="submission" date="2019-10" db="EMBL/GenBank/DDBJ databases">
        <authorList>
            <person name="Karimi E."/>
        </authorList>
    </citation>
    <scope>NUCLEOTIDE SEQUENCE [LARGE SCALE GENOMIC DNA]</scope>
    <source>
        <strain evidence="1">Pantoea sp. 111</strain>
    </source>
</reference>
<proteinExistence type="predicted"/>
<evidence type="ECO:0000313" key="1">
    <source>
        <dbReference type="EMBL" id="VXB41640.1"/>
    </source>
</evidence>
<name>A0AAX3J2U7_9GAMM</name>
<evidence type="ECO:0000313" key="2">
    <source>
        <dbReference type="Proteomes" id="UP000433737"/>
    </source>
</evidence>
<protein>
    <submittedName>
        <fullName evidence="1">Uncharacterized protein</fullName>
    </submittedName>
</protein>
<gene>
    <name evidence="1" type="ORF">PANT111_140104</name>
</gene>
<dbReference type="EMBL" id="CABWMH010000006">
    <property type="protein sequence ID" value="VXB41640.1"/>
    <property type="molecule type" value="Genomic_DNA"/>
</dbReference>
<sequence length="61" mass="6886">MSLPVTNYDTNIRAVAIIIDHRTTSKLNLNSLIVSHSLQAVNHWIHGVLSVKLRDNSQRSH</sequence>
<organism evidence="1 2">
    <name type="scientific">Pantoea brenneri</name>
    <dbReference type="NCBI Taxonomy" id="472694"/>
    <lineage>
        <taxon>Bacteria</taxon>
        <taxon>Pseudomonadati</taxon>
        <taxon>Pseudomonadota</taxon>
        <taxon>Gammaproteobacteria</taxon>
        <taxon>Enterobacterales</taxon>
        <taxon>Erwiniaceae</taxon>
        <taxon>Pantoea</taxon>
    </lineage>
</organism>